<keyword evidence="1" id="KW-0539">Nucleus</keyword>
<dbReference type="HOGENOM" id="CLU_020367_0_0_1"/>
<reference evidence="3 4" key="2">
    <citation type="journal article" date="2013" name="PLoS Genet.">
        <title>Comparative genome structure, secondary metabolite, and effector coding capacity across Cochliobolus pathogens.</title>
        <authorList>
            <person name="Condon B.J."/>
            <person name="Leng Y."/>
            <person name="Wu D."/>
            <person name="Bushley K.E."/>
            <person name="Ohm R.A."/>
            <person name="Otillar R."/>
            <person name="Martin J."/>
            <person name="Schackwitz W."/>
            <person name="Grimwood J."/>
            <person name="MohdZainudin N."/>
            <person name="Xue C."/>
            <person name="Wang R."/>
            <person name="Manning V.A."/>
            <person name="Dhillon B."/>
            <person name="Tu Z.J."/>
            <person name="Steffenson B.J."/>
            <person name="Salamov A."/>
            <person name="Sun H."/>
            <person name="Lowry S."/>
            <person name="LaButti K."/>
            <person name="Han J."/>
            <person name="Copeland A."/>
            <person name="Lindquist E."/>
            <person name="Barry K."/>
            <person name="Schmutz J."/>
            <person name="Baker S.E."/>
            <person name="Ciuffetti L.M."/>
            <person name="Grigoriev I.V."/>
            <person name="Zhong S."/>
            <person name="Turgeon B.G."/>
        </authorList>
    </citation>
    <scope>NUCLEOTIDE SEQUENCE [LARGE SCALE GENOMIC DNA]</scope>
    <source>
        <strain evidence="4">28A</strain>
    </source>
</reference>
<gene>
    <name evidence="3" type="ORF">SETTUDRAFT_124770</name>
</gene>
<evidence type="ECO:0000256" key="2">
    <source>
        <dbReference type="SAM" id="MobiDB-lite"/>
    </source>
</evidence>
<protein>
    <recommendedName>
        <fullName evidence="5">Zn(2)-C6 fungal-type domain-containing protein</fullName>
    </recommendedName>
</protein>
<feature type="region of interest" description="Disordered" evidence="2">
    <location>
        <begin position="308"/>
        <end position="358"/>
    </location>
</feature>
<evidence type="ECO:0008006" key="5">
    <source>
        <dbReference type="Google" id="ProtNLM"/>
    </source>
</evidence>
<proteinExistence type="predicted"/>
<reference evidence="3 4" key="1">
    <citation type="journal article" date="2012" name="PLoS Pathog.">
        <title>Diverse lifestyles and strategies of plant pathogenesis encoded in the genomes of eighteen Dothideomycetes fungi.</title>
        <authorList>
            <person name="Ohm R.A."/>
            <person name="Feau N."/>
            <person name="Henrissat B."/>
            <person name="Schoch C.L."/>
            <person name="Horwitz B.A."/>
            <person name="Barry K.W."/>
            <person name="Condon B.J."/>
            <person name="Copeland A.C."/>
            <person name="Dhillon B."/>
            <person name="Glaser F."/>
            <person name="Hesse C.N."/>
            <person name="Kosti I."/>
            <person name="LaButti K."/>
            <person name="Lindquist E.A."/>
            <person name="Lucas S."/>
            <person name="Salamov A.A."/>
            <person name="Bradshaw R.E."/>
            <person name="Ciuffetti L."/>
            <person name="Hamelin R.C."/>
            <person name="Kema G.H.J."/>
            <person name="Lawrence C."/>
            <person name="Scott J.A."/>
            <person name="Spatafora J.W."/>
            <person name="Turgeon B.G."/>
            <person name="de Wit P.J.G.M."/>
            <person name="Zhong S."/>
            <person name="Goodwin S.B."/>
            <person name="Grigoriev I.V."/>
        </authorList>
    </citation>
    <scope>NUCLEOTIDE SEQUENCE [LARGE SCALE GENOMIC DNA]</scope>
    <source>
        <strain evidence="4">28A</strain>
    </source>
</reference>
<dbReference type="GeneID" id="19395951"/>
<feature type="compositionally biased region" description="Basic and acidic residues" evidence="2">
    <location>
        <begin position="349"/>
        <end position="358"/>
    </location>
</feature>
<evidence type="ECO:0000313" key="4">
    <source>
        <dbReference type="Proteomes" id="UP000016935"/>
    </source>
</evidence>
<name>R0KNF7_EXST2</name>
<dbReference type="InterPro" id="IPR052973">
    <property type="entry name" value="Fungal_sec-metab_reg_TF"/>
</dbReference>
<dbReference type="InterPro" id="IPR001138">
    <property type="entry name" value="Zn2Cys6_DnaBD"/>
</dbReference>
<evidence type="ECO:0000256" key="1">
    <source>
        <dbReference type="ARBA" id="ARBA00023242"/>
    </source>
</evidence>
<dbReference type="GO" id="GO:0008270">
    <property type="term" value="F:zinc ion binding"/>
    <property type="evidence" value="ECO:0007669"/>
    <property type="project" value="InterPro"/>
</dbReference>
<organism evidence="3 4">
    <name type="scientific">Exserohilum turcicum (strain 28A)</name>
    <name type="common">Northern leaf blight fungus</name>
    <name type="synonym">Setosphaeria turcica</name>
    <dbReference type="NCBI Taxonomy" id="671987"/>
    <lineage>
        <taxon>Eukaryota</taxon>
        <taxon>Fungi</taxon>
        <taxon>Dikarya</taxon>
        <taxon>Ascomycota</taxon>
        <taxon>Pezizomycotina</taxon>
        <taxon>Dothideomycetes</taxon>
        <taxon>Pleosporomycetidae</taxon>
        <taxon>Pleosporales</taxon>
        <taxon>Pleosporineae</taxon>
        <taxon>Pleosporaceae</taxon>
        <taxon>Exserohilum</taxon>
    </lineage>
</organism>
<dbReference type="AlphaFoldDB" id="R0KNF7"/>
<dbReference type="PANTHER" id="PTHR35392">
    <property type="entry name" value="ZN(II)2CYS6 TRANSCRIPTION FACTOR (EUROFUNG)-RELATED-RELATED"/>
    <property type="match status" value="1"/>
</dbReference>
<dbReference type="STRING" id="671987.R0KNF7"/>
<sequence>MSTSSPQYRNPAHTPSHYHDFATAAHDPLGVAALPNWPPDAAAVGIVAATHDSYAIGPSTAAFLHYPQPGVEPASLHGLAAAPATWAAGYVRHPPPAAHEWHHQHQHHHHHDETFTSRASLSYCHAADAAAPVPHHQLPATARPYHHDHHHHHHHNHQPALPAAHDSFHHLRLSSEAPANSVDPPYSNHAQKLPPVPQPSHAQPQPVLLHTNHVAHPPLHRAVGAAAPWPAHAQFLDHTNDPIATSLPATRHDSASTTAPWPMVEPSETPNAPAMYERPPNVGQDWPVAEAPVDHQLYAPHHAPVDHLDRTPSQPIAHPRPLPKKKAAKVPSSFVERQEKLKVSKRKGPLQERQREKTHTMRKTKRICVRCRFYKSGCDEGDPCEKCEKITGHARSFREPCYREHLEDTSLIRRCNGREHQEEAEFLAYDWIHNSQLYEMEIIWSLPGYGPIPNAHPLRIAFRPYSPKRGPLDVATSVWSNREGQVPSVEQPAYAVYDTANLVVAVERYFSSLQPAIEEWIFARISRDEIAYSTYQEVIRMRRVTGSKALDLAMRLQCLSVVSQGYGSVFSPNIPGIREYDYSRLGRSDYEAYDRGSCDRPLPGAITHQMDVAAVKYLRKLEKLFVKELAALIFKPKIKPWYELFLTFYVIFWNLEYIHHGAQDYIKSKNGTLLENQVSNVVTTQIKKWEFAFPVLLYHWRCILRGYSPFKLARDNPEELRERGHIDTEGFHYVTGIASLFERNNPDRFQPPLTGFASAHWSTSSQWIVKLFREAGA</sequence>
<feature type="region of interest" description="Disordered" evidence="2">
    <location>
        <begin position="177"/>
        <end position="204"/>
    </location>
</feature>
<accession>R0KNF7</accession>
<keyword evidence="4" id="KW-1185">Reference proteome</keyword>
<dbReference type="RefSeq" id="XP_008021392.1">
    <property type="nucleotide sequence ID" value="XM_008023201.1"/>
</dbReference>
<dbReference type="PANTHER" id="PTHR35392:SF3">
    <property type="entry name" value="ZN(2)-C6 FUNGAL-TYPE DOMAIN-CONTAINING PROTEIN"/>
    <property type="match status" value="1"/>
</dbReference>
<dbReference type="CDD" id="cd00067">
    <property type="entry name" value="GAL4"/>
    <property type="match status" value="1"/>
</dbReference>
<dbReference type="OrthoDB" id="5362630at2759"/>
<dbReference type="EMBL" id="KB908482">
    <property type="protein sequence ID" value="EOA90589.1"/>
    <property type="molecule type" value="Genomic_DNA"/>
</dbReference>
<dbReference type="Proteomes" id="UP000016935">
    <property type="component" value="Unassembled WGS sequence"/>
</dbReference>
<evidence type="ECO:0000313" key="3">
    <source>
        <dbReference type="EMBL" id="EOA90589.1"/>
    </source>
</evidence>
<dbReference type="eggNOG" id="ENOG502STZF">
    <property type="taxonomic scope" value="Eukaryota"/>
</dbReference>
<dbReference type="GO" id="GO:0000981">
    <property type="term" value="F:DNA-binding transcription factor activity, RNA polymerase II-specific"/>
    <property type="evidence" value="ECO:0007669"/>
    <property type="project" value="InterPro"/>
</dbReference>